<evidence type="ECO:0000256" key="4">
    <source>
        <dbReference type="ARBA" id="ARBA00022989"/>
    </source>
</evidence>
<dbReference type="AlphaFoldDB" id="A0AA41QZC2"/>
<evidence type="ECO:0000256" key="1">
    <source>
        <dbReference type="ARBA" id="ARBA00004651"/>
    </source>
</evidence>
<keyword evidence="4 6" id="KW-1133">Transmembrane helix</keyword>
<evidence type="ECO:0000256" key="5">
    <source>
        <dbReference type="ARBA" id="ARBA00023136"/>
    </source>
</evidence>
<feature type="transmembrane region" description="Helical" evidence="6">
    <location>
        <begin position="111"/>
        <end position="134"/>
    </location>
</feature>
<protein>
    <submittedName>
        <fullName evidence="7">Branched-chain amino acid ABC transporter permease</fullName>
    </submittedName>
</protein>
<feature type="transmembrane region" description="Helical" evidence="6">
    <location>
        <begin position="31"/>
        <end position="51"/>
    </location>
</feature>
<comment type="caution">
    <text evidence="7">The sequence shown here is derived from an EMBL/GenBank/DDBJ whole genome shotgun (WGS) entry which is preliminary data.</text>
</comment>
<keyword evidence="3 6" id="KW-0812">Transmembrane</keyword>
<feature type="transmembrane region" description="Helical" evidence="6">
    <location>
        <begin position="252"/>
        <end position="278"/>
    </location>
</feature>
<feature type="transmembrane region" description="Helical" evidence="6">
    <location>
        <begin position="81"/>
        <end position="104"/>
    </location>
</feature>
<sequence length="321" mass="34559">MMQWFKRNGWYAAILVSALILPLYVENRYFMQVLNMSCLFAIGALALNLILGCTGQASLAHGGFFAIGAYGVAVMTTSLQWSFWVALPLAALLAAVVGLLVGALALRTRGAYFAIVTLCLGEIIHLVAGNWLAVTGGHNGIMGIPPPDVIPVPFLGAIGFSTLSAQYYLVLSMLLLTLLTMHRLVKSLKGLAFMSIRSNEVLAESLGINSFRTKMTAFAIADFFVALAGGLYASLIGSITPSVASLKITFDFLLFVLLGGVATLAGPVIGAFTIPVLAEWIQFLQDYQMMIYGFLLIIVTIYFPMGLMGGIARIRQKLEKN</sequence>
<comment type="subcellular location">
    <subcellularLocation>
        <location evidence="1">Cell membrane</location>
        <topology evidence="1">Multi-pass membrane protein</topology>
    </subcellularLocation>
</comment>
<dbReference type="CDD" id="cd06581">
    <property type="entry name" value="TM_PBP1_LivM_like"/>
    <property type="match status" value="1"/>
</dbReference>
<dbReference type="GO" id="GO:0005886">
    <property type="term" value="C:plasma membrane"/>
    <property type="evidence" value="ECO:0007669"/>
    <property type="project" value="UniProtKB-SubCell"/>
</dbReference>
<dbReference type="RefSeq" id="WP_246902374.1">
    <property type="nucleotide sequence ID" value="NZ_JALJRB010000001.1"/>
</dbReference>
<dbReference type="EMBL" id="JALJRB010000001">
    <property type="protein sequence ID" value="MCJ8499222.1"/>
    <property type="molecule type" value="Genomic_DNA"/>
</dbReference>
<evidence type="ECO:0000313" key="7">
    <source>
        <dbReference type="EMBL" id="MCJ8499222.1"/>
    </source>
</evidence>
<evidence type="ECO:0000256" key="6">
    <source>
        <dbReference type="SAM" id="Phobius"/>
    </source>
</evidence>
<dbReference type="PANTHER" id="PTHR30482:SF10">
    <property type="entry name" value="HIGH-AFFINITY BRANCHED-CHAIN AMINO ACID TRANSPORT PROTEIN BRAE"/>
    <property type="match status" value="1"/>
</dbReference>
<keyword evidence="5 6" id="KW-0472">Membrane</keyword>
<dbReference type="InterPro" id="IPR043428">
    <property type="entry name" value="LivM-like"/>
</dbReference>
<evidence type="ECO:0000256" key="2">
    <source>
        <dbReference type="ARBA" id="ARBA00022475"/>
    </source>
</evidence>
<dbReference type="InterPro" id="IPR001851">
    <property type="entry name" value="ABC_transp_permease"/>
</dbReference>
<reference evidence="7" key="1">
    <citation type="submission" date="2022-04" db="EMBL/GenBank/DDBJ databases">
        <title>Desulfatitalea alkaliphila sp. nov., a novel anaerobic sulfate-reducing bacterium isolated from terrestrial mud volcano, Taman Peninsula, Russia.</title>
        <authorList>
            <person name="Khomyakova M.A."/>
            <person name="Merkel A.Y."/>
            <person name="Slobodkin A.I."/>
        </authorList>
    </citation>
    <scope>NUCLEOTIDE SEQUENCE</scope>
    <source>
        <strain evidence="7">M08but</strain>
    </source>
</reference>
<keyword evidence="8" id="KW-1185">Reference proteome</keyword>
<dbReference type="GO" id="GO:0015658">
    <property type="term" value="F:branched-chain amino acid transmembrane transporter activity"/>
    <property type="evidence" value="ECO:0007669"/>
    <property type="project" value="InterPro"/>
</dbReference>
<evidence type="ECO:0000256" key="3">
    <source>
        <dbReference type="ARBA" id="ARBA00022692"/>
    </source>
</evidence>
<evidence type="ECO:0000313" key="8">
    <source>
        <dbReference type="Proteomes" id="UP001165427"/>
    </source>
</evidence>
<dbReference type="Pfam" id="PF02653">
    <property type="entry name" value="BPD_transp_2"/>
    <property type="match status" value="1"/>
</dbReference>
<feature type="transmembrane region" description="Helical" evidence="6">
    <location>
        <begin position="217"/>
        <end position="240"/>
    </location>
</feature>
<keyword evidence="2" id="KW-1003">Cell membrane</keyword>
<feature type="transmembrane region" description="Helical" evidence="6">
    <location>
        <begin position="290"/>
        <end position="312"/>
    </location>
</feature>
<accession>A0AA41QZC2</accession>
<feature type="transmembrane region" description="Helical" evidence="6">
    <location>
        <begin position="154"/>
        <end position="179"/>
    </location>
</feature>
<dbReference type="Proteomes" id="UP001165427">
    <property type="component" value="Unassembled WGS sequence"/>
</dbReference>
<feature type="transmembrane region" description="Helical" evidence="6">
    <location>
        <begin position="58"/>
        <end position="75"/>
    </location>
</feature>
<feature type="transmembrane region" description="Helical" evidence="6">
    <location>
        <begin position="9"/>
        <end position="25"/>
    </location>
</feature>
<proteinExistence type="predicted"/>
<name>A0AA41QZC2_9BACT</name>
<dbReference type="PANTHER" id="PTHR30482">
    <property type="entry name" value="HIGH-AFFINITY BRANCHED-CHAIN AMINO ACID TRANSPORT SYSTEM PERMEASE"/>
    <property type="match status" value="1"/>
</dbReference>
<gene>
    <name evidence="7" type="ORF">MRX98_01435</name>
</gene>
<organism evidence="7 8">
    <name type="scientific">Desulfatitalea alkaliphila</name>
    <dbReference type="NCBI Taxonomy" id="2929485"/>
    <lineage>
        <taxon>Bacteria</taxon>
        <taxon>Pseudomonadati</taxon>
        <taxon>Thermodesulfobacteriota</taxon>
        <taxon>Desulfobacteria</taxon>
        <taxon>Desulfobacterales</taxon>
        <taxon>Desulfosarcinaceae</taxon>
        <taxon>Desulfatitalea</taxon>
    </lineage>
</organism>